<feature type="domain" description="PDZ" evidence="12">
    <location>
        <begin position="107"/>
        <end position="181"/>
    </location>
</feature>
<evidence type="ECO:0000256" key="3">
    <source>
        <dbReference type="ARBA" id="ARBA00007931"/>
    </source>
</evidence>
<keyword evidence="10 11" id="KW-0472">Membrane</keyword>
<dbReference type="SUPFAM" id="SSF50156">
    <property type="entry name" value="PDZ domain-like"/>
    <property type="match status" value="1"/>
</dbReference>
<evidence type="ECO:0000259" key="12">
    <source>
        <dbReference type="SMART" id="SM00228"/>
    </source>
</evidence>
<evidence type="ECO:0000313" key="14">
    <source>
        <dbReference type="Proteomes" id="UP000611762"/>
    </source>
</evidence>
<dbReference type="AlphaFoldDB" id="A0A926HXB3"/>
<evidence type="ECO:0000256" key="10">
    <source>
        <dbReference type="ARBA" id="ARBA00023136"/>
    </source>
</evidence>
<keyword evidence="14" id="KW-1185">Reference proteome</keyword>
<evidence type="ECO:0000256" key="6">
    <source>
        <dbReference type="ARBA" id="ARBA00022801"/>
    </source>
</evidence>
<evidence type="ECO:0000256" key="9">
    <source>
        <dbReference type="ARBA" id="ARBA00023049"/>
    </source>
</evidence>
<keyword evidence="6" id="KW-0378">Hydrolase</keyword>
<evidence type="ECO:0000256" key="2">
    <source>
        <dbReference type="ARBA" id="ARBA00004141"/>
    </source>
</evidence>
<proteinExistence type="inferred from homology"/>
<comment type="similarity">
    <text evidence="3">Belongs to the peptidase M50B family.</text>
</comment>
<dbReference type="InterPro" id="IPR001478">
    <property type="entry name" value="PDZ"/>
</dbReference>
<evidence type="ECO:0000256" key="1">
    <source>
        <dbReference type="ARBA" id="ARBA00001947"/>
    </source>
</evidence>
<dbReference type="InterPro" id="IPR036034">
    <property type="entry name" value="PDZ_sf"/>
</dbReference>
<feature type="transmembrane region" description="Helical" evidence="11">
    <location>
        <begin position="273"/>
        <end position="292"/>
    </location>
</feature>
<evidence type="ECO:0000313" key="13">
    <source>
        <dbReference type="EMBL" id="MBC8539884.1"/>
    </source>
</evidence>
<comment type="cofactor">
    <cofactor evidence="1">
        <name>Zn(2+)</name>
        <dbReference type="ChEBI" id="CHEBI:29105"/>
    </cofactor>
</comment>
<dbReference type="InterPro" id="IPR041489">
    <property type="entry name" value="PDZ_6"/>
</dbReference>
<feature type="transmembrane region" description="Helical" evidence="11">
    <location>
        <begin position="319"/>
        <end position="338"/>
    </location>
</feature>
<dbReference type="Gene3D" id="2.30.42.10">
    <property type="match status" value="1"/>
</dbReference>
<dbReference type="RefSeq" id="WP_177679910.1">
    <property type="nucleotide sequence ID" value="NZ_JACRSU010000001.1"/>
</dbReference>
<comment type="subcellular location">
    <subcellularLocation>
        <location evidence="2">Membrane</location>
        <topology evidence="2">Multi-pass membrane protein</topology>
    </subcellularLocation>
</comment>
<evidence type="ECO:0000256" key="7">
    <source>
        <dbReference type="ARBA" id="ARBA00022833"/>
    </source>
</evidence>
<dbReference type="PANTHER" id="PTHR42837">
    <property type="entry name" value="REGULATOR OF SIGMA-E PROTEASE RSEP"/>
    <property type="match status" value="1"/>
</dbReference>
<keyword evidence="9" id="KW-0482">Metalloprotease</keyword>
<keyword evidence="7" id="KW-0862">Zinc</keyword>
<gene>
    <name evidence="13" type="ORF">H8698_02700</name>
</gene>
<keyword evidence="5 11" id="KW-0812">Transmembrane</keyword>
<dbReference type="SMART" id="SM00228">
    <property type="entry name" value="PDZ"/>
    <property type="match status" value="1"/>
</dbReference>
<accession>A0A926HXB3</accession>
<dbReference type="GO" id="GO:0004222">
    <property type="term" value="F:metalloendopeptidase activity"/>
    <property type="evidence" value="ECO:0007669"/>
    <property type="project" value="InterPro"/>
</dbReference>
<comment type="caution">
    <text evidence="13">The sequence shown here is derived from an EMBL/GenBank/DDBJ whole genome shotgun (WGS) entry which is preliminary data.</text>
</comment>
<organism evidence="13 14">
    <name type="scientific">Congzhengia minquanensis</name>
    <dbReference type="NCBI Taxonomy" id="2763657"/>
    <lineage>
        <taxon>Bacteria</taxon>
        <taxon>Bacillati</taxon>
        <taxon>Bacillota</taxon>
        <taxon>Clostridia</taxon>
        <taxon>Eubacteriales</taxon>
        <taxon>Oscillospiraceae</taxon>
        <taxon>Congzhengia</taxon>
    </lineage>
</organism>
<dbReference type="Pfam" id="PF02163">
    <property type="entry name" value="Peptidase_M50"/>
    <property type="match status" value="1"/>
</dbReference>
<sequence>MNIIFTTLAAILIFAVLVFIHELGHFIAAKLSGVKVNEFAIGMGPKLFGKQKGETLYSVRLIPIGGFCAMEGEDENTTDERALNNKKPYIRLIILVAGAFMNILLGFILIFSLTIGTAETVVPKVNSVTEGGAAEAAGLQDNDVILRANGKRVHIIEDLSWAMSNNSRENKELQLEVKNGGEKRTVSIVPETSNGKSSYGILLKTEQNGLFQTLRNSWYKTGFYSGVIIDSFISMIKGDIPISQISGPVGIVSEIGNVVEETRTTGWEGFQSLLALTILLTINLGVFNLFPIPALDGGRILFVLIEMVRRKPVPVEKEAIVHFAGFVLLIAFSIFIAFKDVFMLWG</sequence>
<dbReference type="GO" id="GO:0006508">
    <property type="term" value="P:proteolysis"/>
    <property type="evidence" value="ECO:0007669"/>
    <property type="project" value="UniProtKB-KW"/>
</dbReference>
<feature type="transmembrane region" description="Helical" evidence="11">
    <location>
        <begin position="89"/>
        <end position="111"/>
    </location>
</feature>
<dbReference type="CDD" id="cd06163">
    <property type="entry name" value="S2P-M50_PDZ_RseP-like"/>
    <property type="match status" value="1"/>
</dbReference>
<dbReference type="PANTHER" id="PTHR42837:SF2">
    <property type="entry name" value="MEMBRANE METALLOPROTEASE ARASP2, CHLOROPLASTIC-RELATED"/>
    <property type="match status" value="1"/>
</dbReference>
<keyword evidence="4 13" id="KW-0645">Protease</keyword>
<protein>
    <submittedName>
        <fullName evidence="13">Site-2 protease family protein</fullName>
    </submittedName>
</protein>
<reference evidence="13" key="1">
    <citation type="submission" date="2020-08" db="EMBL/GenBank/DDBJ databases">
        <title>Genome public.</title>
        <authorList>
            <person name="Liu C."/>
            <person name="Sun Q."/>
        </authorList>
    </citation>
    <scope>NUCLEOTIDE SEQUENCE</scope>
    <source>
        <strain evidence="13">H8</strain>
    </source>
</reference>
<name>A0A926HXB3_9FIRM</name>
<keyword evidence="8 11" id="KW-1133">Transmembrane helix</keyword>
<dbReference type="InterPro" id="IPR008915">
    <property type="entry name" value="Peptidase_M50"/>
</dbReference>
<dbReference type="Pfam" id="PF17820">
    <property type="entry name" value="PDZ_6"/>
    <property type="match status" value="1"/>
</dbReference>
<dbReference type="InterPro" id="IPR004387">
    <property type="entry name" value="Pept_M50_Zn"/>
</dbReference>
<dbReference type="GO" id="GO:0016020">
    <property type="term" value="C:membrane"/>
    <property type="evidence" value="ECO:0007669"/>
    <property type="project" value="UniProtKB-SubCell"/>
</dbReference>
<evidence type="ECO:0000256" key="8">
    <source>
        <dbReference type="ARBA" id="ARBA00022989"/>
    </source>
</evidence>
<dbReference type="EMBL" id="JACRSU010000001">
    <property type="protein sequence ID" value="MBC8539884.1"/>
    <property type="molecule type" value="Genomic_DNA"/>
</dbReference>
<dbReference type="Proteomes" id="UP000611762">
    <property type="component" value="Unassembled WGS sequence"/>
</dbReference>
<evidence type="ECO:0000256" key="4">
    <source>
        <dbReference type="ARBA" id="ARBA00022670"/>
    </source>
</evidence>
<evidence type="ECO:0000256" key="11">
    <source>
        <dbReference type="SAM" id="Phobius"/>
    </source>
</evidence>
<evidence type="ECO:0000256" key="5">
    <source>
        <dbReference type="ARBA" id="ARBA00022692"/>
    </source>
</evidence>